<protein>
    <submittedName>
        <fullName evidence="1">Phage major tail protein, TP901-1 family</fullName>
    </submittedName>
</protein>
<dbReference type="AlphaFoldDB" id="A0A5B8L0D8"/>
<dbReference type="EMBL" id="CP042301">
    <property type="protein sequence ID" value="QDZ01120.1"/>
    <property type="molecule type" value="Genomic_DNA"/>
</dbReference>
<sequence length="137" mass="14442">MTAQKGKDLLLKLDTDGLGSFVTVAGLKAKRLAFNSESVDITDSESSGRWRELLAGSGIQRAAASGSGIFKDAQSDEEIRTRFFAGAISPWQIVIPDFGAVDGPFQIIALEYSGNHDGEVTFELALESAGAISFAAA</sequence>
<proteinExistence type="predicted"/>
<dbReference type="PRINTS" id="PR01996">
    <property type="entry name" value="MTP1FAMILY"/>
</dbReference>
<evidence type="ECO:0000313" key="2">
    <source>
        <dbReference type="Proteomes" id="UP000321389"/>
    </source>
</evidence>
<organism evidence="1 2">
    <name type="scientific">Nitratireductor mangrovi</name>
    <dbReference type="NCBI Taxonomy" id="2599600"/>
    <lineage>
        <taxon>Bacteria</taxon>
        <taxon>Pseudomonadati</taxon>
        <taxon>Pseudomonadota</taxon>
        <taxon>Alphaproteobacteria</taxon>
        <taxon>Hyphomicrobiales</taxon>
        <taxon>Phyllobacteriaceae</taxon>
        <taxon>Nitratireductor</taxon>
    </lineage>
</organism>
<keyword evidence="2" id="KW-1185">Reference proteome</keyword>
<name>A0A5B8L0D8_9HYPH</name>
<dbReference type="InterPro" id="IPR022344">
    <property type="entry name" value="GTA_major-tail"/>
</dbReference>
<dbReference type="OrthoDB" id="7266971at2"/>
<accession>A0A5B8L0D8</accession>
<gene>
    <name evidence="1" type="ORF">FQ775_12440</name>
</gene>
<dbReference type="RefSeq" id="WP_146299765.1">
    <property type="nucleotide sequence ID" value="NZ_CP042301.2"/>
</dbReference>
<dbReference type="Pfam" id="PF06199">
    <property type="entry name" value="Phage_tail_2"/>
    <property type="match status" value="1"/>
</dbReference>
<evidence type="ECO:0000313" key="1">
    <source>
        <dbReference type="EMBL" id="QDZ01120.1"/>
    </source>
</evidence>
<dbReference type="InterPro" id="IPR011855">
    <property type="entry name" value="Phgtail_TP901_1"/>
</dbReference>
<dbReference type="NCBIfam" id="TIGR02126">
    <property type="entry name" value="phgtail_TP901_1"/>
    <property type="match status" value="1"/>
</dbReference>
<reference evidence="1" key="1">
    <citation type="submission" date="2020-04" db="EMBL/GenBank/DDBJ databases">
        <title>Nitratireductor sp. nov. isolated from mangrove soil.</title>
        <authorList>
            <person name="Ye Y."/>
        </authorList>
    </citation>
    <scope>NUCLEOTIDE SEQUENCE</scope>
    <source>
        <strain evidence="1">SY7</strain>
    </source>
</reference>
<dbReference type="KEGG" id="niy:FQ775_12440"/>
<dbReference type="Proteomes" id="UP000321389">
    <property type="component" value="Chromosome"/>
</dbReference>